<dbReference type="InterPro" id="IPR006615">
    <property type="entry name" value="Pept_C19_DUSP"/>
</dbReference>
<dbReference type="InterPro" id="IPR035927">
    <property type="entry name" value="DUSP-like_sf"/>
</dbReference>
<evidence type="ECO:0000259" key="1">
    <source>
        <dbReference type="PROSITE" id="PS51283"/>
    </source>
</evidence>
<reference evidence="2" key="1">
    <citation type="submission" date="2021-06" db="EMBL/GenBank/DDBJ databases">
        <authorList>
            <consortium name="DOE Joint Genome Institute"/>
            <person name="Mondo S.J."/>
            <person name="Amses K.R."/>
            <person name="Simmons D.R."/>
            <person name="Longcore J.E."/>
            <person name="Seto K."/>
            <person name="Alves G.H."/>
            <person name="Bonds A.E."/>
            <person name="Quandt C.A."/>
            <person name="Davis W.J."/>
            <person name="Chang Y."/>
            <person name="Letcher P.M."/>
            <person name="Powell M.J."/>
            <person name="Kuo A."/>
            <person name="Labutti K."/>
            <person name="Pangilinan J."/>
            <person name="Andreopoulos W."/>
            <person name="Tritt A."/>
            <person name="Riley R."/>
            <person name="Hundley H."/>
            <person name="Johnson J."/>
            <person name="Lipzen A."/>
            <person name="Barry K."/>
            <person name="Berbee M.L."/>
            <person name="Buchler N.E."/>
            <person name="Grigoriev I.V."/>
            <person name="Spatafora J.W."/>
            <person name="Stajich J.E."/>
            <person name="James T.Y."/>
        </authorList>
    </citation>
    <scope>NUCLEOTIDE SEQUENCE</scope>
    <source>
        <strain evidence="2">AG</strain>
    </source>
</reference>
<evidence type="ECO:0000313" key="2">
    <source>
        <dbReference type="EMBL" id="KAI8576667.1"/>
    </source>
</evidence>
<protein>
    <recommendedName>
        <fullName evidence="1">DUSP domain-containing protein</fullName>
    </recommendedName>
</protein>
<dbReference type="InterPro" id="IPR036047">
    <property type="entry name" value="F-box-like_dom_sf"/>
</dbReference>
<dbReference type="SUPFAM" id="SSF81383">
    <property type="entry name" value="F-box domain"/>
    <property type="match status" value="1"/>
</dbReference>
<comment type="caution">
    <text evidence="2">The sequence shown here is derived from an EMBL/GenBank/DDBJ whole genome shotgun (WGS) entry which is preliminary data.</text>
</comment>
<gene>
    <name evidence="2" type="ORF">K450DRAFT_256134</name>
</gene>
<dbReference type="EMBL" id="MU620952">
    <property type="protein sequence ID" value="KAI8576667.1"/>
    <property type="molecule type" value="Genomic_DNA"/>
</dbReference>
<dbReference type="InterPro" id="IPR001810">
    <property type="entry name" value="F-box_dom"/>
</dbReference>
<dbReference type="AlphaFoldDB" id="A0AAD5E4F8"/>
<proteinExistence type="predicted"/>
<feature type="domain" description="DUSP" evidence="1">
    <location>
        <begin position="200"/>
        <end position="307"/>
    </location>
</feature>
<dbReference type="PROSITE" id="PS51283">
    <property type="entry name" value="DUSP"/>
    <property type="match status" value="1"/>
</dbReference>
<name>A0AAD5E4F8_UMBRA</name>
<dbReference type="GO" id="GO:0004843">
    <property type="term" value="F:cysteine-type deubiquitinase activity"/>
    <property type="evidence" value="ECO:0007669"/>
    <property type="project" value="InterPro"/>
</dbReference>
<sequence>MLSSHQSYISFSPEIWSQIAWQIDDVQDLLALSATCRFLRLLGTDDQLWKQLCIQHYGVDYTYTSFLTQYKACTQDKSMRRVCRHLMGFTQPVLLEKSSLYKTMSLESPCSKCHALCNELYMCMHRKCDEALCSGCRDVGDHHLFLRVSSLWLWCTRCRTSYSMPVGRALGVCTASRSEQIKVDEMLDIVTKDNDNGRGALEKFRFRIMERNLEVEEQRELSQLPEDQIKVHVISRAWLQTWGHWLHGGLSPDPIDQYELLDERGKLHIPEVTLEGWSLGFVGPKTWEHLKSTYGVKGPDLTEDDVQGDEYEGIRTRIKLWKQSLKSLAMTPN</sequence>
<reference evidence="2" key="2">
    <citation type="journal article" date="2022" name="Proc. Natl. Acad. Sci. U.S.A.">
        <title>Diploid-dominant life cycles characterize the early evolution of Fungi.</title>
        <authorList>
            <person name="Amses K.R."/>
            <person name="Simmons D.R."/>
            <person name="Longcore J.E."/>
            <person name="Mondo S.J."/>
            <person name="Seto K."/>
            <person name="Jeronimo G.H."/>
            <person name="Bonds A.E."/>
            <person name="Quandt C.A."/>
            <person name="Davis W.J."/>
            <person name="Chang Y."/>
            <person name="Federici B.A."/>
            <person name="Kuo A."/>
            <person name="LaButti K."/>
            <person name="Pangilinan J."/>
            <person name="Andreopoulos W."/>
            <person name="Tritt A."/>
            <person name="Riley R."/>
            <person name="Hundley H."/>
            <person name="Johnson J."/>
            <person name="Lipzen A."/>
            <person name="Barry K."/>
            <person name="Lang B.F."/>
            <person name="Cuomo C.A."/>
            <person name="Buchler N.E."/>
            <person name="Grigoriev I.V."/>
            <person name="Spatafora J.W."/>
            <person name="Stajich J.E."/>
            <person name="James T.Y."/>
        </authorList>
    </citation>
    <scope>NUCLEOTIDE SEQUENCE</scope>
    <source>
        <strain evidence="2">AG</strain>
    </source>
</reference>
<dbReference type="GeneID" id="75916795"/>
<organism evidence="2 3">
    <name type="scientific">Umbelopsis ramanniana AG</name>
    <dbReference type="NCBI Taxonomy" id="1314678"/>
    <lineage>
        <taxon>Eukaryota</taxon>
        <taxon>Fungi</taxon>
        <taxon>Fungi incertae sedis</taxon>
        <taxon>Mucoromycota</taxon>
        <taxon>Mucoromycotina</taxon>
        <taxon>Umbelopsidomycetes</taxon>
        <taxon>Umbelopsidales</taxon>
        <taxon>Umbelopsidaceae</taxon>
        <taxon>Umbelopsis</taxon>
    </lineage>
</organism>
<evidence type="ECO:0000313" key="3">
    <source>
        <dbReference type="Proteomes" id="UP001206595"/>
    </source>
</evidence>
<dbReference type="Pfam" id="PF12937">
    <property type="entry name" value="F-box-like"/>
    <property type="match status" value="1"/>
</dbReference>
<dbReference type="RefSeq" id="XP_051441671.1">
    <property type="nucleotide sequence ID" value="XM_051591452.1"/>
</dbReference>
<dbReference type="Gene3D" id="1.20.1280.50">
    <property type="match status" value="1"/>
</dbReference>
<keyword evidence="3" id="KW-1185">Reference proteome</keyword>
<dbReference type="SUPFAM" id="SSF143791">
    <property type="entry name" value="DUSP-like"/>
    <property type="match status" value="1"/>
</dbReference>
<dbReference type="Gene3D" id="3.30.2230.10">
    <property type="entry name" value="DUSP-like"/>
    <property type="match status" value="1"/>
</dbReference>
<dbReference type="Proteomes" id="UP001206595">
    <property type="component" value="Unassembled WGS sequence"/>
</dbReference>
<dbReference type="SUPFAM" id="SSF57850">
    <property type="entry name" value="RING/U-box"/>
    <property type="match status" value="1"/>
</dbReference>
<accession>A0AAD5E4F8</accession>